<gene>
    <name evidence="2" type="ORF">E2C01_101757</name>
</gene>
<evidence type="ECO:0000313" key="3">
    <source>
        <dbReference type="Proteomes" id="UP000324222"/>
    </source>
</evidence>
<evidence type="ECO:0000256" key="1">
    <source>
        <dbReference type="SAM" id="MobiDB-lite"/>
    </source>
</evidence>
<reference evidence="2 3" key="1">
    <citation type="submission" date="2019-05" db="EMBL/GenBank/DDBJ databases">
        <title>Another draft genome of Portunus trituberculatus and its Hox gene families provides insights of decapod evolution.</title>
        <authorList>
            <person name="Jeong J.-H."/>
            <person name="Song I."/>
            <person name="Kim S."/>
            <person name="Choi T."/>
            <person name="Kim D."/>
            <person name="Ryu S."/>
            <person name="Kim W."/>
        </authorList>
    </citation>
    <scope>NUCLEOTIDE SEQUENCE [LARGE SCALE GENOMIC DNA]</scope>
    <source>
        <tissue evidence="2">Muscle</tissue>
    </source>
</reference>
<proteinExistence type="predicted"/>
<name>A0A5B7K6G5_PORTR</name>
<dbReference type="AlphaFoldDB" id="A0A5B7K6G5"/>
<protein>
    <submittedName>
        <fullName evidence="2">Uncharacterized protein</fullName>
    </submittedName>
</protein>
<accession>A0A5B7K6G5</accession>
<evidence type="ECO:0000313" key="2">
    <source>
        <dbReference type="EMBL" id="MPD05982.1"/>
    </source>
</evidence>
<comment type="caution">
    <text evidence="2">The sequence shown here is derived from an EMBL/GenBank/DDBJ whole genome shotgun (WGS) entry which is preliminary data.</text>
</comment>
<organism evidence="2 3">
    <name type="scientific">Portunus trituberculatus</name>
    <name type="common">Swimming crab</name>
    <name type="synonym">Neptunus trituberculatus</name>
    <dbReference type="NCBI Taxonomy" id="210409"/>
    <lineage>
        <taxon>Eukaryota</taxon>
        <taxon>Metazoa</taxon>
        <taxon>Ecdysozoa</taxon>
        <taxon>Arthropoda</taxon>
        <taxon>Crustacea</taxon>
        <taxon>Multicrustacea</taxon>
        <taxon>Malacostraca</taxon>
        <taxon>Eumalacostraca</taxon>
        <taxon>Eucarida</taxon>
        <taxon>Decapoda</taxon>
        <taxon>Pleocyemata</taxon>
        <taxon>Brachyura</taxon>
        <taxon>Eubrachyura</taxon>
        <taxon>Portunoidea</taxon>
        <taxon>Portunidae</taxon>
        <taxon>Portuninae</taxon>
        <taxon>Portunus</taxon>
    </lineage>
</organism>
<keyword evidence="3" id="KW-1185">Reference proteome</keyword>
<dbReference type="EMBL" id="VSRR010148777">
    <property type="protein sequence ID" value="MPD05982.1"/>
    <property type="molecule type" value="Genomic_DNA"/>
</dbReference>
<dbReference type="Proteomes" id="UP000324222">
    <property type="component" value="Unassembled WGS sequence"/>
</dbReference>
<feature type="region of interest" description="Disordered" evidence="1">
    <location>
        <begin position="1"/>
        <end position="22"/>
    </location>
</feature>
<sequence length="64" mass="7034">MGMSHRAEPVANGNEEELGSLSPKFGLADTASFTRHFDHHHFGTCNPCLCALPNMTQGEEGRYK</sequence>